<dbReference type="PANTHER" id="PTHR43479">
    <property type="entry name" value="ACREF/ENVCD OPERON REPRESSOR-RELATED"/>
    <property type="match status" value="1"/>
</dbReference>
<reference evidence="4 5" key="1">
    <citation type="journal article" date="2019" name="Appl. Microbiol. Biotechnol.">
        <title>Uncovering carbohydrate metabolism through a genotype-phenotype association study of 56 lactic acid bacteria genomes.</title>
        <authorList>
            <person name="Buron-Moles G."/>
            <person name="Chailyan A."/>
            <person name="Dolejs I."/>
            <person name="Forster J."/>
            <person name="Miks M.H."/>
        </authorList>
    </citation>
    <scope>NUCLEOTIDE SEQUENCE [LARGE SCALE GENOMIC DNA]</scope>
    <source>
        <strain evidence="4 5">ATCC 49373</strain>
    </source>
</reference>
<accession>A0A4R5NM72</accession>
<organism evidence="4 5">
    <name type="scientific">Secundilactobacillus malefermentans</name>
    <dbReference type="NCBI Taxonomy" id="176292"/>
    <lineage>
        <taxon>Bacteria</taxon>
        <taxon>Bacillati</taxon>
        <taxon>Bacillota</taxon>
        <taxon>Bacilli</taxon>
        <taxon>Lactobacillales</taxon>
        <taxon>Lactobacillaceae</taxon>
        <taxon>Secundilactobacillus</taxon>
    </lineage>
</organism>
<protein>
    <recommendedName>
        <fullName evidence="3">HTH tetR-type domain-containing protein</fullName>
    </recommendedName>
</protein>
<evidence type="ECO:0000313" key="4">
    <source>
        <dbReference type="EMBL" id="TDG76672.1"/>
    </source>
</evidence>
<name>A0A4R5NM72_9LACO</name>
<keyword evidence="5" id="KW-1185">Reference proteome</keyword>
<dbReference type="SUPFAM" id="SSF46689">
    <property type="entry name" value="Homeodomain-like"/>
    <property type="match status" value="1"/>
</dbReference>
<dbReference type="Pfam" id="PF00440">
    <property type="entry name" value="TetR_N"/>
    <property type="match status" value="1"/>
</dbReference>
<dbReference type="PANTHER" id="PTHR43479:SF7">
    <property type="entry name" value="TETR-FAMILY TRANSCRIPTIONAL REGULATOR"/>
    <property type="match status" value="1"/>
</dbReference>
<dbReference type="Gene3D" id="1.10.357.10">
    <property type="entry name" value="Tetracycline Repressor, domain 2"/>
    <property type="match status" value="1"/>
</dbReference>
<comment type="caution">
    <text evidence="4">The sequence shown here is derived from an EMBL/GenBank/DDBJ whole genome shotgun (WGS) entry which is preliminary data.</text>
</comment>
<evidence type="ECO:0000256" key="2">
    <source>
        <dbReference type="PROSITE-ProRule" id="PRU00335"/>
    </source>
</evidence>
<feature type="DNA-binding region" description="H-T-H motif" evidence="2">
    <location>
        <begin position="34"/>
        <end position="53"/>
    </location>
</feature>
<dbReference type="Proteomes" id="UP000294854">
    <property type="component" value="Unassembled WGS sequence"/>
</dbReference>
<evidence type="ECO:0000313" key="5">
    <source>
        <dbReference type="Proteomes" id="UP000294854"/>
    </source>
</evidence>
<dbReference type="AlphaFoldDB" id="A0A4R5NM72"/>
<dbReference type="InterPro" id="IPR009057">
    <property type="entry name" value="Homeodomain-like_sf"/>
</dbReference>
<keyword evidence="1 2" id="KW-0238">DNA-binding</keyword>
<dbReference type="OrthoDB" id="9810250at2"/>
<dbReference type="GO" id="GO:0003677">
    <property type="term" value="F:DNA binding"/>
    <property type="evidence" value="ECO:0007669"/>
    <property type="project" value="UniProtKB-UniRule"/>
</dbReference>
<evidence type="ECO:0000259" key="3">
    <source>
        <dbReference type="PROSITE" id="PS50977"/>
    </source>
</evidence>
<sequence length="199" mass="23227">MAEEKVDLRTRRTKTQIEMAFFRLLKKKGFKALTVQDISKSAGVGRSTFYSHYYDKYDLLEKLVSTYTDQFAAVVRQRFNIKDSNAASETIKMLLLVLREYQEDLKLLLEVHTEEADLSRSFQHVLKVTVKEYLTGIQETNDISLPIDYLAEMYAMNVMTFLTWQLQHGRDDKVIEFGDRLQEIVLDPKLLDQITSGRK</sequence>
<proteinExistence type="predicted"/>
<dbReference type="InterPro" id="IPR001647">
    <property type="entry name" value="HTH_TetR"/>
</dbReference>
<dbReference type="PROSITE" id="PS50977">
    <property type="entry name" value="HTH_TETR_2"/>
    <property type="match status" value="1"/>
</dbReference>
<evidence type="ECO:0000256" key="1">
    <source>
        <dbReference type="ARBA" id="ARBA00023125"/>
    </source>
</evidence>
<dbReference type="EMBL" id="PUFO01000059">
    <property type="protein sequence ID" value="TDG76672.1"/>
    <property type="molecule type" value="Genomic_DNA"/>
</dbReference>
<feature type="domain" description="HTH tetR-type" evidence="3">
    <location>
        <begin position="11"/>
        <end position="71"/>
    </location>
</feature>
<dbReference type="RefSeq" id="WP_010620464.1">
    <property type="nucleotide sequence ID" value="NZ_CP042371.1"/>
</dbReference>
<dbReference type="STRING" id="1122149.FD44_GL001949"/>
<gene>
    <name evidence="4" type="ORF">C5L31_001783</name>
</gene>
<dbReference type="InterPro" id="IPR050624">
    <property type="entry name" value="HTH-type_Tx_Regulator"/>
</dbReference>